<evidence type="ECO:0000313" key="4">
    <source>
        <dbReference type="EMBL" id="SQH73663.1"/>
    </source>
</evidence>
<dbReference type="OrthoDB" id="1117977at2"/>
<dbReference type="Proteomes" id="UP000249300">
    <property type="component" value="Chromosome 1"/>
</dbReference>
<reference evidence="3 5" key="1">
    <citation type="submission" date="2014-08" db="EMBL/GenBank/DDBJ databases">
        <title>Porphyromonas crevioricanis strain:COT-253_OH1447 Genome sequencing.</title>
        <authorList>
            <person name="Wallis C."/>
            <person name="Deusch O."/>
            <person name="O'Flynn C."/>
            <person name="Davis I."/>
            <person name="Jospin G."/>
            <person name="Darling A.E."/>
            <person name="Coil D.A."/>
            <person name="Alexiev A."/>
            <person name="Horsfall A."/>
            <person name="Kirkwood N."/>
            <person name="Harris S."/>
            <person name="Eisen J.A."/>
        </authorList>
    </citation>
    <scope>NUCLEOTIDE SEQUENCE [LARGE SCALE GENOMIC DNA]</scope>
    <source>
        <strain evidence="5">COT-253 OH1447</strain>
        <strain evidence="3">COT-253_OH1447</strain>
    </source>
</reference>
<accession>A0A0A2G0C2</accession>
<gene>
    <name evidence="3" type="ORF">HQ38_07805</name>
    <name evidence="4" type="ORF">NCTC12858_01527</name>
</gene>
<evidence type="ECO:0000259" key="2">
    <source>
        <dbReference type="Pfam" id="PF13568"/>
    </source>
</evidence>
<feature type="signal peptide" evidence="1">
    <location>
        <begin position="1"/>
        <end position="23"/>
    </location>
</feature>
<dbReference type="InterPro" id="IPR025665">
    <property type="entry name" value="Beta-barrel_OMP_2"/>
</dbReference>
<feature type="domain" description="Outer membrane protein beta-barrel" evidence="2">
    <location>
        <begin position="118"/>
        <end position="279"/>
    </location>
</feature>
<dbReference type="KEGG" id="pcre:NCTC12858_01527"/>
<proteinExistence type="predicted"/>
<dbReference type="eggNOG" id="ENOG502ZBPQ">
    <property type="taxonomic scope" value="Bacteria"/>
</dbReference>
<dbReference type="Pfam" id="PF13568">
    <property type="entry name" value="OMP_b-brl_2"/>
    <property type="match status" value="1"/>
</dbReference>
<dbReference type="EMBL" id="JQJC01000022">
    <property type="protein sequence ID" value="KGN93909.1"/>
    <property type="molecule type" value="Genomic_DNA"/>
</dbReference>
<keyword evidence="6" id="KW-1185">Reference proteome</keyword>
<protein>
    <recommendedName>
        <fullName evidence="2">Outer membrane protein beta-barrel domain-containing protein</fullName>
    </recommendedName>
</protein>
<dbReference type="Proteomes" id="UP000030136">
    <property type="component" value="Unassembled WGS sequence"/>
</dbReference>
<evidence type="ECO:0000256" key="1">
    <source>
        <dbReference type="SAM" id="SignalP"/>
    </source>
</evidence>
<dbReference type="EMBL" id="LS483447">
    <property type="protein sequence ID" value="SQH73663.1"/>
    <property type="molecule type" value="Genomic_DNA"/>
</dbReference>
<dbReference type="AlphaFoldDB" id="A0A0A2G0C2"/>
<evidence type="ECO:0000313" key="3">
    <source>
        <dbReference type="EMBL" id="KGN93909.1"/>
    </source>
</evidence>
<feature type="chain" id="PRO_5043118557" description="Outer membrane protein beta-barrel domain-containing protein" evidence="1">
    <location>
        <begin position="24"/>
        <end position="304"/>
    </location>
</feature>
<evidence type="ECO:0000313" key="5">
    <source>
        <dbReference type="Proteomes" id="UP000030136"/>
    </source>
</evidence>
<organism evidence="3 5">
    <name type="scientific">Porphyromonas crevioricanis</name>
    <dbReference type="NCBI Taxonomy" id="393921"/>
    <lineage>
        <taxon>Bacteria</taxon>
        <taxon>Pseudomonadati</taxon>
        <taxon>Bacteroidota</taxon>
        <taxon>Bacteroidia</taxon>
        <taxon>Bacteroidales</taxon>
        <taxon>Porphyromonadaceae</taxon>
        <taxon>Porphyromonas</taxon>
    </lineage>
</organism>
<reference evidence="4 6" key="2">
    <citation type="submission" date="2018-06" db="EMBL/GenBank/DDBJ databases">
        <authorList>
            <consortium name="Pathogen Informatics"/>
            <person name="Doyle S."/>
        </authorList>
    </citation>
    <scope>NUCLEOTIDE SEQUENCE [LARGE SCALE GENOMIC DNA]</scope>
    <source>
        <strain evidence="4 6">NCTC12858</strain>
    </source>
</reference>
<name>A0A0A2G0C2_9PORP</name>
<dbReference type="RefSeq" id="WP_023940260.1">
    <property type="nucleotide sequence ID" value="NZ_JQJB01000013.1"/>
</dbReference>
<evidence type="ECO:0000313" key="6">
    <source>
        <dbReference type="Proteomes" id="UP000249300"/>
    </source>
</evidence>
<dbReference type="STRING" id="393921.HQ45_08465"/>
<sequence>MKTKPVLSLLSLSLLLSVSGVSAEAQSSVDTLRMGNRTIVVKEDKKNINVQMFSTDPSGKSFENKQIFKGVYLNGRSMEQHYTSSILGTLRISLEKPVRHKKRKEKPRYMSKVFSAGGFGLGAAILLGDGKEHLLNAASLRYTIGLASISMPLSKHWVFKPGANIEFNSIHMDKDYAYHQQQDKTVLLPAPEGEKYKTSRLHITYLTFPIMIRYRTGEYLNFGIDFGPELKIRTASSSKVWHRGQNGYTKLGSDLFLNTVGVGLRAQVSHGNIGFYGTYDLTPTFRNGYGPSNNILSVGAFLNL</sequence>
<keyword evidence="1" id="KW-0732">Signal</keyword>